<comment type="caution">
    <text evidence="2">The sequence shown here is derived from an EMBL/GenBank/DDBJ whole genome shotgun (WGS) entry which is preliminary data.</text>
</comment>
<keyword evidence="3" id="KW-1185">Reference proteome</keyword>
<reference evidence="2" key="1">
    <citation type="journal article" date="2023" name="G3 (Bethesda)">
        <title>Whole genome assemblies of Zophobas morio and Tenebrio molitor.</title>
        <authorList>
            <person name="Kaur S."/>
            <person name="Stinson S.A."/>
            <person name="diCenzo G.C."/>
        </authorList>
    </citation>
    <scope>NUCLEOTIDE SEQUENCE</scope>
    <source>
        <strain evidence="2">QUZm001</strain>
    </source>
</reference>
<sequence>MRAQSIKQSPSYPAPSLVKPPSTVGTCSASEPLSPDSKKLKKTNPKTHLTLRVHDAKERRKSYLGRTQAVTKALFLRLAGWSACEGQGEETRRRVAFYGLLCKRG</sequence>
<proteinExistence type="predicted"/>
<dbReference type="Proteomes" id="UP001168821">
    <property type="component" value="Unassembled WGS sequence"/>
</dbReference>
<accession>A0AA38ILE4</accession>
<dbReference type="AlphaFoldDB" id="A0AA38ILE4"/>
<evidence type="ECO:0000313" key="3">
    <source>
        <dbReference type="Proteomes" id="UP001168821"/>
    </source>
</evidence>
<dbReference type="EMBL" id="JALNTZ010000003">
    <property type="protein sequence ID" value="KAJ3657273.1"/>
    <property type="molecule type" value="Genomic_DNA"/>
</dbReference>
<evidence type="ECO:0000313" key="2">
    <source>
        <dbReference type="EMBL" id="KAJ3657273.1"/>
    </source>
</evidence>
<protein>
    <submittedName>
        <fullName evidence="2">Uncharacterized protein</fullName>
    </submittedName>
</protein>
<feature type="compositionally biased region" description="Polar residues" evidence="1">
    <location>
        <begin position="1"/>
        <end position="11"/>
    </location>
</feature>
<gene>
    <name evidence="2" type="ORF">Zmor_009089</name>
</gene>
<feature type="region of interest" description="Disordered" evidence="1">
    <location>
        <begin position="1"/>
        <end position="47"/>
    </location>
</feature>
<organism evidence="2 3">
    <name type="scientific">Zophobas morio</name>
    <dbReference type="NCBI Taxonomy" id="2755281"/>
    <lineage>
        <taxon>Eukaryota</taxon>
        <taxon>Metazoa</taxon>
        <taxon>Ecdysozoa</taxon>
        <taxon>Arthropoda</taxon>
        <taxon>Hexapoda</taxon>
        <taxon>Insecta</taxon>
        <taxon>Pterygota</taxon>
        <taxon>Neoptera</taxon>
        <taxon>Endopterygota</taxon>
        <taxon>Coleoptera</taxon>
        <taxon>Polyphaga</taxon>
        <taxon>Cucujiformia</taxon>
        <taxon>Tenebrionidae</taxon>
        <taxon>Zophobas</taxon>
    </lineage>
</organism>
<name>A0AA38ILE4_9CUCU</name>
<evidence type="ECO:0000256" key="1">
    <source>
        <dbReference type="SAM" id="MobiDB-lite"/>
    </source>
</evidence>